<evidence type="ECO:0000313" key="1">
    <source>
        <dbReference type="EMBL" id="ABL68368.1"/>
    </source>
</evidence>
<organism evidence="1 2">
    <name type="scientific">Paracoccus denitrificans (strain Pd 1222)</name>
    <dbReference type="NCBI Taxonomy" id="318586"/>
    <lineage>
        <taxon>Bacteria</taxon>
        <taxon>Pseudomonadati</taxon>
        <taxon>Pseudomonadota</taxon>
        <taxon>Alphaproteobacteria</taxon>
        <taxon>Rhodobacterales</taxon>
        <taxon>Paracoccaceae</taxon>
        <taxon>Paracoccus</taxon>
    </lineage>
</organism>
<dbReference type="AlphaFoldDB" id="A1AYM4"/>
<proteinExistence type="predicted"/>
<dbReference type="KEGG" id="pde:Pden_0254"/>
<name>A1AYM4_PARDP</name>
<accession>A1AYM4</accession>
<evidence type="ECO:0000313" key="2">
    <source>
        <dbReference type="Proteomes" id="UP000000361"/>
    </source>
</evidence>
<protein>
    <submittedName>
        <fullName evidence="1">Uncharacterized protein</fullName>
    </submittedName>
</protein>
<sequence>MGYIMQQAMGRGTRLIASIVGCAPPQPNSTILSASYAQAPVTAGALFFCGQHLVNIRGLPETRRCRRARMVSDEGIWEAITVMTSRAKKSGA</sequence>
<dbReference type="EMBL" id="CP000489">
    <property type="protein sequence ID" value="ABL68368.1"/>
    <property type="molecule type" value="Genomic_DNA"/>
</dbReference>
<keyword evidence="2" id="KW-1185">Reference proteome</keyword>
<reference evidence="2" key="1">
    <citation type="submission" date="2006-12" db="EMBL/GenBank/DDBJ databases">
        <title>Complete sequence of chromosome 1 of Paracoccus denitrificans PD1222.</title>
        <authorList>
            <person name="Copeland A."/>
            <person name="Lucas S."/>
            <person name="Lapidus A."/>
            <person name="Barry K."/>
            <person name="Detter J.C."/>
            <person name="Glavina del Rio T."/>
            <person name="Hammon N."/>
            <person name="Israni S."/>
            <person name="Dalin E."/>
            <person name="Tice H."/>
            <person name="Pitluck S."/>
            <person name="Munk A.C."/>
            <person name="Brettin T."/>
            <person name="Bruce D."/>
            <person name="Han C."/>
            <person name="Tapia R."/>
            <person name="Gilna P."/>
            <person name="Schmutz J."/>
            <person name="Larimer F."/>
            <person name="Land M."/>
            <person name="Hauser L."/>
            <person name="Kyrpides N."/>
            <person name="Lykidis A."/>
            <person name="Spiro S."/>
            <person name="Richardson D.J."/>
            <person name="Moir J.W.B."/>
            <person name="Ferguson S.J."/>
            <person name="van Spanning R.J.M."/>
            <person name="Richardson P."/>
        </authorList>
    </citation>
    <scope>NUCLEOTIDE SEQUENCE [LARGE SCALE GENOMIC DNA]</scope>
    <source>
        <strain evidence="2">Pd 1222</strain>
    </source>
</reference>
<dbReference type="HOGENOM" id="CLU_2410573_0_0_5"/>
<dbReference type="EnsemblBacteria" id="ABL68368">
    <property type="protein sequence ID" value="ABL68368"/>
    <property type="gene ID" value="Pden_0254"/>
</dbReference>
<dbReference type="Proteomes" id="UP000000361">
    <property type="component" value="Chromosome 1"/>
</dbReference>
<gene>
    <name evidence="1" type="ordered locus">Pden_0254</name>
</gene>